<feature type="transmembrane region" description="Helical" evidence="1">
    <location>
        <begin position="75"/>
        <end position="92"/>
    </location>
</feature>
<sequence>MSAETAILLAGIHSAGFAVFHLLFWRLFGWRQDLARLRPANRAIMQILNLRLTYVFVLVAVLCFGFAQALADTPLGHALLVGMSLFWLGRLVEQFVFLRYDHPALHALSALFAIGALLFAWPLFAV</sequence>
<feature type="transmembrane region" description="Helical" evidence="1">
    <location>
        <begin position="104"/>
        <end position="124"/>
    </location>
</feature>
<comment type="caution">
    <text evidence="2">The sequence shown here is derived from an EMBL/GenBank/DDBJ whole genome shotgun (WGS) entry which is preliminary data.</text>
</comment>
<reference evidence="3" key="1">
    <citation type="journal article" date="2019" name="Int. J. Syst. Evol. Microbiol.">
        <title>The Global Catalogue of Microorganisms (GCM) 10K type strain sequencing project: providing services to taxonomists for standard genome sequencing and annotation.</title>
        <authorList>
            <consortium name="The Broad Institute Genomics Platform"/>
            <consortium name="The Broad Institute Genome Sequencing Center for Infectious Disease"/>
            <person name="Wu L."/>
            <person name="Ma J."/>
        </authorList>
    </citation>
    <scope>NUCLEOTIDE SEQUENCE [LARGE SCALE GENOMIC DNA]</scope>
    <source>
        <strain evidence="3">CGMCC 1.13574</strain>
    </source>
</reference>
<dbReference type="EMBL" id="JBHSGG010000015">
    <property type="protein sequence ID" value="MFC4727693.1"/>
    <property type="molecule type" value="Genomic_DNA"/>
</dbReference>
<keyword evidence="1" id="KW-0812">Transmembrane</keyword>
<name>A0ABV9NLL5_9GAMM</name>
<dbReference type="Proteomes" id="UP001595892">
    <property type="component" value="Unassembled WGS sequence"/>
</dbReference>
<evidence type="ECO:0000313" key="2">
    <source>
        <dbReference type="EMBL" id="MFC4727693.1"/>
    </source>
</evidence>
<dbReference type="RefSeq" id="WP_377003704.1">
    <property type="nucleotide sequence ID" value="NZ_JBHSGG010000015.1"/>
</dbReference>
<evidence type="ECO:0000313" key="3">
    <source>
        <dbReference type="Proteomes" id="UP001595892"/>
    </source>
</evidence>
<evidence type="ECO:0000256" key="1">
    <source>
        <dbReference type="SAM" id="Phobius"/>
    </source>
</evidence>
<gene>
    <name evidence="2" type="ORF">ACFO3Q_05865</name>
</gene>
<keyword evidence="1" id="KW-1133">Transmembrane helix</keyword>
<feature type="transmembrane region" description="Helical" evidence="1">
    <location>
        <begin position="48"/>
        <end position="69"/>
    </location>
</feature>
<keyword evidence="1" id="KW-0472">Membrane</keyword>
<keyword evidence="3" id="KW-1185">Reference proteome</keyword>
<organism evidence="2 3">
    <name type="scientific">Coralloluteibacterium thermophilum</name>
    <dbReference type="NCBI Taxonomy" id="2707049"/>
    <lineage>
        <taxon>Bacteria</taxon>
        <taxon>Pseudomonadati</taxon>
        <taxon>Pseudomonadota</taxon>
        <taxon>Gammaproteobacteria</taxon>
        <taxon>Lysobacterales</taxon>
        <taxon>Lysobacteraceae</taxon>
        <taxon>Coralloluteibacterium</taxon>
    </lineage>
</organism>
<evidence type="ECO:0008006" key="4">
    <source>
        <dbReference type="Google" id="ProtNLM"/>
    </source>
</evidence>
<accession>A0ABV9NLL5</accession>
<proteinExistence type="predicted"/>
<protein>
    <recommendedName>
        <fullName evidence="4">DUF418 domain-containing protein</fullName>
    </recommendedName>
</protein>
<feature type="transmembrane region" description="Helical" evidence="1">
    <location>
        <begin position="6"/>
        <end position="28"/>
    </location>
</feature>